<dbReference type="OrthoDB" id="8907023at2"/>
<protein>
    <recommendedName>
        <fullName evidence="3">CopG family transcriptional regulator</fullName>
    </recommendedName>
</protein>
<dbReference type="Proteomes" id="UP000076512">
    <property type="component" value="Unassembled WGS sequence"/>
</dbReference>
<dbReference type="EMBL" id="LWGR01000021">
    <property type="protein sequence ID" value="KZM68762.1"/>
    <property type="molecule type" value="Genomic_DNA"/>
</dbReference>
<dbReference type="STRING" id="455432.AWN90_13255"/>
<comment type="caution">
    <text evidence="1">The sequence shown here is derived from an EMBL/GenBank/DDBJ whole genome shotgun (WGS) entry which is preliminary data.</text>
</comment>
<name>A0A164HS69_9NOCA</name>
<dbReference type="AlphaFoldDB" id="A0A164HS69"/>
<gene>
    <name evidence="1" type="ORF">AWN90_13255</name>
</gene>
<evidence type="ECO:0000313" key="1">
    <source>
        <dbReference type="EMBL" id="KZM68762.1"/>
    </source>
</evidence>
<dbReference type="InterPro" id="IPR013321">
    <property type="entry name" value="Arc_rbn_hlx_hlx"/>
</dbReference>
<dbReference type="GO" id="GO:0006355">
    <property type="term" value="P:regulation of DNA-templated transcription"/>
    <property type="evidence" value="ECO:0007669"/>
    <property type="project" value="InterPro"/>
</dbReference>
<sequence>MAMNLRLTDDNETAVRDQAEREGVSMNALINKAVAEYVQRWQHRDAVRTEIGFAIAEHRELLDKLK</sequence>
<keyword evidence="2" id="KW-1185">Reference proteome</keyword>
<dbReference type="Gene3D" id="1.10.1220.10">
    <property type="entry name" value="Met repressor-like"/>
    <property type="match status" value="1"/>
</dbReference>
<reference evidence="1 2" key="1">
    <citation type="submission" date="2016-04" db="EMBL/GenBank/DDBJ databases">
        <authorList>
            <person name="Evans L.H."/>
            <person name="Alamgir A."/>
            <person name="Owens N."/>
            <person name="Weber N.D."/>
            <person name="Virtaneva K."/>
            <person name="Barbian K."/>
            <person name="Babar A."/>
            <person name="Rosenke K."/>
        </authorList>
    </citation>
    <scope>NUCLEOTIDE SEQUENCE [LARGE SCALE GENOMIC DNA]</scope>
    <source>
        <strain evidence="1 2">IFM 0406</strain>
    </source>
</reference>
<organism evidence="1 2">
    <name type="scientific">Nocardia terpenica</name>
    <dbReference type="NCBI Taxonomy" id="455432"/>
    <lineage>
        <taxon>Bacteria</taxon>
        <taxon>Bacillati</taxon>
        <taxon>Actinomycetota</taxon>
        <taxon>Actinomycetes</taxon>
        <taxon>Mycobacteriales</taxon>
        <taxon>Nocardiaceae</taxon>
        <taxon>Nocardia</taxon>
    </lineage>
</organism>
<evidence type="ECO:0008006" key="3">
    <source>
        <dbReference type="Google" id="ProtNLM"/>
    </source>
</evidence>
<proteinExistence type="predicted"/>
<dbReference type="InterPro" id="IPR010985">
    <property type="entry name" value="Ribbon_hlx_hlx"/>
</dbReference>
<dbReference type="RefSeq" id="WP_067580653.1">
    <property type="nucleotide sequence ID" value="NZ_JABMCZ010000002.1"/>
</dbReference>
<accession>A0A164HS69</accession>
<dbReference type="SUPFAM" id="SSF47598">
    <property type="entry name" value="Ribbon-helix-helix"/>
    <property type="match status" value="1"/>
</dbReference>
<evidence type="ECO:0000313" key="2">
    <source>
        <dbReference type="Proteomes" id="UP000076512"/>
    </source>
</evidence>